<evidence type="ECO:0000256" key="2">
    <source>
        <dbReference type="ARBA" id="ARBA00023235"/>
    </source>
</evidence>
<evidence type="ECO:0000256" key="4">
    <source>
        <dbReference type="ARBA" id="ARBA00023308"/>
    </source>
</evidence>
<dbReference type="InterPro" id="IPR008000">
    <property type="entry name" value="Rham/fucose_mutarotase"/>
</dbReference>
<dbReference type="EC" id="5.1.3.32" evidence="5"/>
<evidence type="ECO:0000256" key="1">
    <source>
        <dbReference type="ARBA" id="ARBA00022490"/>
    </source>
</evidence>
<reference evidence="6" key="2">
    <citation type="journal article" date="2023" name="Food Microbiol.">
        <title>Evaluation of the fermentation potential of lactic acid bacteria isolated from herbs, fruits and vegetables as starter cultures in nut-based milk alternatives.</title>
        <authorList>
            <person name="Huang W."/>
            <person name="Dong A."/>
            <person name="Pham H.T."/>
            <person name="Zhou C."/>
            <person name="Huo Z."/>
            <person name="Watjen A.P."/>
            <person name="Prakash S."/>
            <person name="Bang-Berthelsen C.H."/>
            <person name="Turner M.S."/>
        </authorList>
    </citation>
    <scope>NUCLEOTIDE SEQUENCE</scope>
    <source>
        <strain evidence="6">3</strain>
    </source>
</reference>
<dbReference type="EMBL" id="JAOWLY010000006">
    <property type="protein sequence ID" value="MDG4983908.1"/>
    <property type="molecule type" value="Genomic_DNA"/>
</dbReference>
<dbReference type="InterPro" id="IPR013448">
    <property type="entry name" value="L-rhamnose_mutarotase"/>
</dbReference>
<comment type="caution">
    <text evidence="6">The sequence shown here is derived from an EMBL/GenBank/DDBJ whole genome shotgun (WGS) entry which is preliminary data.</text>
</comment>
<proteinExistence type="predicted"/>
<sequence>MKKAIRMRVFSDKHEEYKKRHDELWPEMRKLLKSYGCTKYSIWLDEGTHYLFGYLEFEDEELFAKTADTVINRKWWDYMADIMDTNPDHSPVSVDLTEVFELAD</sequence>
<evidence type="ECO:0000256" key="3">
    <source>
        <dbReference type="ARBA" id="ARBA00023277"/>
    </source>
</evidence>
<evidence type="ECO:0000256" key="5">
    <source>
        <dbReference type="NCBIfam" id="TIGR02625"/>
    </source>
</evidence>
<keyword evidence="1" id="KW-0963">Cytoplasm</keyword>
<evidence type="ECO:0000313" key="7">
    <source>
        <dbReference type="Proteomes" id="UP001152614"/>
    </source>
</evidence>
<dbReference type="PANTHER" id="PTHR34389:SF2">
    <property type="entry name" value="L-RHAMNOSE MUTAROTASE"/>
    <property type="match status" value="1"/>
</dbReference>
<dbReference type="GO" id="GO:0019301">
    <property type="term" value="P:rhamnose catabolic process"/>
    <property type="evidence" value="ECO:0007669"/>
    <property type="project" value="UniProtKB-UniRule"/>
</dbReference>
<gene>
    <name evidence="6" type="primary">rhaM</name>
    <name evidence="6" type="ORF">OGZ51_07105</name>
</gene>
<keyword evidence="4" id="KW-0684">Rhamnose metabolism</keyword>
<dbReference type="Proteomes" id="UP001152614">
    <property type="component" value="Unassembled WGS sequence"/>
</dbReference>
<dbReference type="GO" id="GO:0005737">
    <property type="term" value="C:cytoplasm"/>
    <property type="evidence" value="ECO:0007669"/>
    <property type="project" value="InterPro"/>
</dbReference>
<keyword evidence="3" id="KW-0119">Carbohydrate metabolism</keyword>
<dbReference type="NCBIfam" id="TIGR02625">
    <property type="entry name" value="YiiL_rotase"/>
    <property type="match status" value="1"/>
</dbReference>
<accession>A0A9X4NGZ0</accession>
<dbReference type="Pfam" id="PF05336">
    <property type="entry name" value="rhaM"/>
    <property type="match status" value="1"/>
</dbReference>
<reference evidence="6" key="1">
    <citation type="submission" date="2022-10" db="EMBL/GenBank/DDBJ databases">
        <authorList>
            <person name="Turner M.S."/>
            <person name="Huang W."/>
        </authorList>
    </citation>
    <scope>NUCLEOTIDE SEQUENCE</scope>
    <source>
        <strain evidence="6">3</strain>
    </source>
</reference>
<dbReference type="PANTHER" id="PTHR34389">
    <property type="entry name" value="L-RHAMNOSE MUTAROTASE"/>
    <property type="match status" value="1"/>
</dbReference>
<name>A0A9X4NGZ0_9LACT</name>
<protein>
    <recommendedName>
        <fullName evidence="5">L-rhamnose mutarotase</fullName>
        <ecNumber evidence="5">5.1.3.32</ecNumber>
    </recommendedName>
</protein>
<dbReference type="SUPFAM" id="SSF54909">
    <property type="entry name" value="Dimeric alpha+beta barrel"/>
    <property type="match status" value="1"/>
</dbReference>
<dbReference type="AlphaFoldDB" id="A0A9X4NGZ0"/>
<dbReference type="Gene3D" id="3.30.70.100">
    <property type="match status" value="1"/>
</dbReference>
<organism evidence="6 7">
    <name type="scientific">Lactococcus lactis</name>
    <dbReference type="NCBI Taxonomy" id="1358"/>
    <lineage>
        <taxon>Bacteria</taxon>
        <taxon>Bacillati</taxon>
        <taxon>Bacillota</taxon>
        <taxon>Bacilli</taxon>
        <taxon>Lactobacillales</taxon>
        <taxon>Streptococcaceae</taxon>
        <taxon>Lactococcus</taxon>
    </lineage>
</organism>
<evidence type="ECO:0000313" key="6">
    <source>
        <dbReference type="EMBL" id="MDG4983908.1"/>
    </source>
</evidence>
<dbReference type="InterPro" id="IPR011008">
    <property type="entry name" value="Dimeric_a/b-barrel"/>
</dbReference>
<dbReference type="GO" id="GO:0062192">
    <property type="term" value="F:L-rhamnose mutarotase activity"/>
    <property type="evidence" value="ECO:0007669"/>
    <property type="project" value="UniProtKB-UniRule"/>
</dbReference>
<dbReference type="RefSeq" id="WP_278228959.1">
    <property type="nucleotide sequence ID" value="NZ_JAOWLY010000006.1"/>
</dbReference>
<keyword evidence="2 6" id="KW-0413">Isomerase</keyword>